<feature type="compositionally biased region" description="Basic residues" evidence="1">
    <location>
        <begin position="96"/>
        <end position="110"/>
    </location>
</feature>
<reference evidence="2 3" key="1">
    <citation type="journal article" date="2021" name="Elife">
        <title>Chloroplast acquisition without the gene transfer in kleptoplastic sea slugs, Plakobranchus ocellatus.</title>
        <authorList>
            <person name="Maeda T."/>
            <person name="Takahashi S."/>
            <person name="Yoshida T."/>
            <person name="Shimamura S."/>
            <person name="Takaki Y."/>
            <person name="Nagai Y."/>
            <person name="Toyoda A."/>
            <person name="Suzuki Y."/>
            <person name="Arimoto A."/>
            <person name="Ishii H."/>
            <person name="Satoh N."/>
            <person name="Nishiyama T."/>
            <person name="Hasebe M."/>
            <person name="Maruyama T."/>
            <person name="Minagawa J."/>
            <person name="Obokata J."/>
            <person name="Shigenobu S."/>
        </authorList>
    </citation>
    <scope>NUCLEOTIDE SEQUENCE [LARGE SCALE GENOMIC DNA]</scope>
</reference>
<sequence>MTYKQSGNKRGRRSSVTVSGRAASSPRRRRARSWYDDFPRGSPSALLFNQPRNGRKRSKSSLYRRQRSRRASSPRRRRSKASAQRRSSRASVSSGGRKRGRPRGSGKKSRSSASVAELGHLAQGKSFGLLDRVSTLWRSCSFSRSATPAQTPSATSRSSASHTESWVTRILPAARSKHQRRLQRHRDKARKYSRSRKDDRASAKRKTSSHSSGGKKEKQLSRSICAIM</sequence>
<feature type="compositionally biased region" description="Basic residues" evidence="1">
    <location>
        <begin position="175"/>
        <end position="194"/>
    </location>
</feature>
<feature type="compositionally biased region" description="Low complexity" evidence="1">
    <location>
        <begin position="14"/>
        <end position="25"/>
    </location>
</feature>
<name>A0AAV4FRL1_9GAST</name>
<proteinExistence type="predicted"/>
<dbReference type="AlphaFoldDB" id="A0AAV4FRL1"/>
<evidence type="ECO:0000313" key="2">
    <source>
        <dbReference type="EMBL" id="GFR75754.1"/>
    </source>
</evidence>
<evidence type="ECO:0000313" key="3">
    <source>
        <dbReference type="Proteomes" id="UP000762676"/>
    </source>
</evidence>
<feature type="compositionally biased region" description="Low complexity" evidence="1">
    <location>
        <begin position="81"/>
        <end position="95"/>
    </location>
</feature>
<keyword evidence="3" id="KW-1185">Reference proteome</keyword>
<feature type="compositionally biased region" description="Polar residues" evidence="1">
    <location>
        <begin position="143"/>
        <end position="166"/>
    </location>
</feature>
<comment type="caution">
    <text evidence="2">The sequence shown here is derived from an EMBL/GenBank/DDBJ whole genome shotgun (WGS) entry which is preliminary data.</text>
</comment>
<protein>
    <recommendedName>
        <fullName evidence="4">Serine/arginine repetitive matrix protein C-terminal domain-containing protein</fullName>
    </recommendedName>
</protein>
<accession>A0AAV4FRL1</accession>
<feature type="region of interest" description="Disordered" evidence="1">
    <location>
        <begin position="1"/>
        <end position="117"/>
    </location>
</feature>
<organism evidence="2 3">
    <name type="scientific">Elysia marginata</name>
    <dbReference type="NCBI Taxonomy" id="1093978"/>
    <lineage>
        <taxon>Eukaryota</taxon>
        <taxon>Metazoa</taxon>
        <taxon>Spiralia</taxon>
        <taxon>Lophotrochozoa</taxon>
        <taxon>Mollusca</taxon>
        <taxon>Gastropoda</taxon>
        <taxon>Heterobranchia</taxon>
        <taxon>Euthyneura</taxon>
        <taxon>Panpulmonata</taxon>
        <taxon>Sacoglossa</taxon>
        <taxon>Placobranchoidea</taxon>
        <taxon>Plakobranchidae</taxon>
        <taxon>Elysia</taxon>
    </lineage>
</organism>
<feature type="compositionally biased region" description="Basic residues" evidence="1">
    <location>
        <begin position="53"/>
        <end position="80"/>
    </location>
</feature>
<dbReference type="EMBL" id="BMAT01007981">
    <property type="protein sequence ID" value="GFR75754.1"/>
    <property type="molecule type" value="Genomic_DNA"/>
</dbReference>
<feature type="region of interest" description="Disordered" evidence="1">
    <location>
        <begin position="143"/>
        <end position="228"/>
    </location>
</feature>
<dbReference type="Proteomes" id="UP000762676">
    <property type="component" value="Unassembled WGS sequence"/>
</dbReference>
<evidence type="ECO:0000256" key="1">
    <source>
        <dbReference type="SAM" id="MobiDB-lite"/>
    </source>
</evidence>
<gene>
    <name evidence="2" type="ORF">ElyMa_003927900</name>
</gene>
<evidence type="ECO:0008006" key="4">
    <source>
        <dbReference type="Google" id="ProtNLM"/>
    </source>
</evidence>